<evidence type="ECO:0000313" key="3">
    <source>
        <dbReference type="Proteomes" id="UP000325243"/>
    </source>
</evidence>
<dbReference type="RefSeq" id="WP_148733362.1">
    <property type="nucleotide sequence ID" value="NZ_VSSB01000001.1"/>
</dbReference>
<proteinExistence type="predicted"/>
<keyword evidence="1" id="KW-1133">Transmembrane helix</keyword>
<evidence type="ECO:0000256" key="1">
    <source>
        <dbReference type="SAM" id="Phobius"/>
    </source>
</evidence>
<keyword evidence="1" id="KW-0472">Membrane</keyword>
<sequence length="89" mass="9700">MFWGHGYGMGWGWLIALFLLLALAALVILVVRSFTSAPPGPPPHQGPPVPPRSPARAIAEERLARGEISPDEYREIVRALDEGPPRPLP</sequence>
<accession>A0A5S4V434</accession>
<reference evidence="2 3" key="1">
    <citation type="submission" date="2019-08" db="EMBL/GenBank/DDBJ databases">
        <authorList>
            <person name="Hu J."/>
        </authorList>
    </citation>
    <scope>NUCLEOTIDE SEQUENCE [LARGE SCALE GENOMIC DNA]</scope>
    <source>
        <strain evidence="2 3">NEAU-184</strain>
    </source>
</reference>
<dbReference type="EMBL" id="VSSB01000001">
    <property type="protein sequence ID" value="TYL53897.1"/>
    <property type="molecule type" value="Genomic_DNA"/>
</dbReference>
<dbReference type="AlphaFoldDB" id="A0A5S4V434"/>
<feature type="transmembrane region" description="Helical" evidence="1">
    <location>
        <begin position="12"/>
        <end position="31"/>
    </location>
</feature>
<protein>
    <submittedName>
        <fullName evidence="2">SHOCT domain-containing protein</fullName>
    </submittedName>
</protein>
<name>A0A5S4V434_9MICO</name>
<comment type="caution">
    <text evidence="2">The sequence shown here is derived from an EMBL/GenBank/DDBJ whole genome shotgun (WGS) entry which is preliminary data.</text>
</comment>
<dbReference type="Proteomes" id="UP000325243">
    <property type="component" value="Unassembled WGS sequence"/>
</dbReference>
<keyword evidence="3" id="KW-1185">Reference proteome</keyword>
<organism evidence="2 3">
    <name type="scientific">Agromyces mariniharenae</name>
    <dbReference type="NCBI Taxonomy" id="2604423"/>
    <lineage>
        <taxon>Bacteria</taxon>
        <taxon>Bacillati</taxon>
        <taxon>Actinomycetota</taxon>
        <taxon>Actinomycetes</taxon>
        <taxon>Micrococcales</taxon>
        <taxon>Microbacteriaceae</taxon>
        <taxon>Agromyces</taxon>
    </lineage>
</organism>
<gene>
    <name evidence="2" type="ORF">FYC51_09775</name>
</gene>
<keyword evidence="1" id="KW-0812">Transmembrane</keyword>
<evidence type="ECO:0000313" key="2">
    <source>
        <dbReference type="EMBL" id="TYL53897.1"/>
    </source>
</evidence>